<dbReference type="Proteomes" id="UP000649604">
    <property type="component" value="Unassembled WGS sequence"/>
</dbReference>
<gene>
    <name evidence="3" type="ORF">GF339_20230</name>
</gene>
<dbReference type="InterPro" id="IPR011625">
    <property type="entry name" value="A2M_N_BRD"/>
</dbReference>
<dbReference type="EMBL" id="WJJP01000662">
    <property type="protein sequence ID" value="MBD3326924.1"/>
    <property type="molecule type" value="Genomic_DNA"/>
</dbReference>
<evidence type="ECO:0000313" key="4">
    <source>
        <dbReference type="Proteomes" id="UP000649604"/>
    </source>
</evidence>
<dbReference type="PANTHER" id="PTHR40094">
    <property type="entry name" value="ALPHA-2-MACROGLOBULIN HOMOLOG"/>
    <property type="match status" value="1"/>
</dbReference>
<dbReference type="InterPro" id="IPR051802">
    <property type="entry name" value="YfhM-like"/>
</dbReference>
<evidence type="ECO:0000259" key="1">
    <source>
        <dbReference type="SMART" id="SM01359"/>
    </source>
</evidence>
<dbReference type="InterPro" id="IPR008930">
    <property type="entry name" value="Terpenoid_cyclase/PrenylTrfase"/>
</dbReference>
<dbReference type="Pfam" id="PF07703">
    <property type="entry name" value="A2M_BRD"/>
    <property type="match status" value="1"/>
</dbReference>
<protein>
    <recommendedName>
        <fullName evidence="5">Alpha-2-macroglobulin</fullName>
    </recommendedName>
</protein>
<evidence type="ECO:0008006" key="5">
    <source>
        <dbReference type="Google" id="ProtNLM"/>
    </source>
</evidence>
<feature type="non-terminal residue" evidence="3">
    <location>
        <position position="1"/>
    </location>
</feature>
<proteinExistence type="predicted"/>
<evidence type="ECO:0000313" key="3">
    <source>
        <dbReference type="EMBL" id="MBD3326924.1"/>
    </source>
</evidence>
<dbReference type="Pfam" id="PF00207">
    <property type="entry name" value="A2M"/>
    <property type="match status" value="1"/>
</dbReference>
<accession>A0A9D5Q7I4</accession>
<name>A0A9D5Q7I4_9BACT</name>
<dbReference type="GO" id="GO:0004866">
    <property type="term" value="F:endopeptidase inhibitor activity"/>
    <property type="evidence" value="ECO:0007669"/>
    <property type="project" value="InterPro"/>
</dbReference>
<evidence type="ECO:0000259" key="2">
    <source>
        <dbReference type="SMART" id="SM01360"/>
    </source>
</evidence>
<feature type="domain" description="Alpha-2-macroglobulin" evidence="2">
    <location>
        <begin position="583"/>
        <end position="672"/>
    </location>
</feature>
<dbReference type="SUPFAM" id="SSF48239">
    <property type="entry name" value="Terpenoid cyclases/Protein prenyltransferases"/>
    <property type="match status" value="1"/>
</dbReference>
<sequence length="998" mass="112709">VYRPAEPVHIKGYIRYWQEGRLEVPPRSEKPVLIVKGPGNKQWSYTLQLTEHGSFYHKFDEQDLPTGEYTTYIEQVYAVEFTKIASFKKESYRIPRFEVNLSAPDTVALDQPFTVLLTADYYAGGKVVGQEVTWQVTQYAARFAPPAYPGFLFSTLERFSRYQGDLRDTGAFRKTAQTDANGSAEVLIDPTQEPDARPREYVIEATVRGADEQTVTNVKTVKALPPFVLGVKVDRILKDSQTMTPQFVVLDHNSKPLAGKKFRLRVFQRQWHSYLVESDFTTGEAEYVNDVVDKQILERTLVSQAEPFEHDIPVAEAGVYIVEISAQDKLGRLQKVSTDLFVAGDTPIAWEKPTAEVFETALDQDRYVPGETAQLLLKSPFQEANALVIVETPSANRYHWVEITHGQGMFALPITGEMTPSIPVHVLLLRGRIPSVNPTQGDAETRNSLKQDHAKPRALGSTVWIKVTPKAKQLTVALEHPQTALPGTSMPCKMFVKDPDGNPLNGEVALWLVDRAVLALGEEQPLDPVPSFLEQIKSYLRIRDIRNEIIGEIPIEEIPGGDGARRRKSLFDNITVRRNFKTVPYYNPAIRVVNGMAEVMIDLPDNLTEFAVRAVATDGKERFGFAKSIVAVRLPLIIQSALPRFVRPGDRFIAGGIGRVVEGQDGPGSVEIHTQGLRVEGETIRPVRWVKDQAEQLYFPLEVTQSAAIEGEEQVVTVSMAVTREVDGASDAFEITLPVKQDRQQQQFDLFTRLTPEESLPLLAPEEVARPGSISQKILLTYEPALIKMLAGLNYLAAYEHDCTEQRISLLLPELALKHLWHTIGMNDRSTQIKETMEETFRYLERVQHPNGLFSYWPGSRGYVTLTAYVVEFLLAAKAQGYHFQEDLMTRGIHALQEALRSDYTHFIDGKSFTERVEALYTLSKAGQFADAYAQEFLARATVMNLYSEAKILDTWLEQRPEDQQAIDRLRKDLWKSLIFKLRDGEETYQGLQYRDET</sequence>
<dbReference type="InterPro" id="IPR001599">
    <property type="entry name" value="Macroglobln_a2"/>
</dbReference>
<reference evidence="3" key="1">
    <citation type="submission" date="2019-11" db="EMBL/GenBank/DDBJ databases">
        <title>Microbial mats filling the niche in hypersaline microbial mats.</title>
        <authorList>
            <person name="Wong H.L."/>
            <person name="Macleod F.I."/>
            <person name="White R.A. III"/>
            <person name="Burns B.P."/>
        </authorList>
    </citation>
    <scope>NUCLEOTIDE SEQUENCE</scope>
    <source>
        <strain evidence="3">Rbin_158</strain>
    </source>
</reference>
<dbReference type="SMART" id="SM01360">
    <property type="entry name" value="A2M"/>
    <property type="match status" value="1"/>
</dbReference>
<dbReference type="SMART" id="SM01359">
    <property type="entry name" value="A2M_N_2"/>
    <property type="match status" value="1"/>
</dbReference>
<dbReference type="AlphaFoldDB" id="A0A9D5Q7I4"/>
<dbReference type="Gene3D" id="1.50.10.20">
    <property type="match status" value="1"/>
</dbReference>
<organism evidence="3 4">
    <name type="scientific">candidate division KSB3 bacterium</name>
    <dbReference type="NCBI Taxonomy" id="2044937"/>
    <lineage>
        <taxon>Bacteria</taxon>
        <taxon>candidate division KSB3</taxon>
    </lineage>
</organism>
<feature type="domain" description="Alpha-2-macroglobulin bait region" evidence="1">
    <location>
        <begin position="358"/>
        <end position="520"/>
    </location>
</feature>
<dbReference type="PANTHER" id="PTHR40094:SF1">
    <property type="entry name" value="UBIQUITIN DOMAIN-CONTAINING PROTEIN"/>
    <property type="match status" value="1"/>
</dbReference>
<comment type="caution">
    <text evidence="3">The sequence shown here is derived from an EMBL/GenBank/DDBJ whole genome shotgun (WGS) entry which is preliminary data.</text>
</comment>